<keyword evidence="1" id="KW-0808">Transferase</keyword>
<name>A0A1I3IYK5_9RHOB</name>
<dbReference type="RefSeq" id="WP_092861375.1">
    <property type="nucleotide sequence ID" value="NZ_FOQH01000007.1"/>
</dbReference>
<dbReference type="AlphaFoldDB" id="A0A1I3IYK5"/>
<sequence length="351" mass="38273">MSVPHPVPATGCAAASAAAEAPSAFLLRGGPWPDQPPPTCIETHASWVVLTLDRAWKLKKPVRLRHVDLRSLAERERLCREELRLNRELAGPDVYLGLAPLVRRKDGSLALGAPGRTVDWVIEMARLPAEAMLDRRLADGPPPPCEAIEAVCDVMLDFYASRPPPLDAGPARLNRLLREAQANAARLPEMEGVLGGALRADLTGFALAGLDDRRAEILRRGAEGLIVEGHGDLRAEHVCLLDPPVIFDRVEFDHGLRWVDPYDEFEALGLDCQAAGHGWIRAVLLARLARAGAPAPSPRLLAIYGVNRCLTRARLAIDHLRDARVRTPEKWPAQARRALTLAAALVDQAPD</sequence>
<reference evidence="1 2" key="1">
    <citation type="submission" date="2016-10" db="EMBL/GenBank/DDBJ databases">
        <authorList>
            <person name="de Groot N.N."/>
        </authorList>
    </citation>
    <scope>NUCLEOTIDE SEQUENCE [LARGE SCALE GENOMIC DNA]</scope>
    <source>
        <strain evidence="1 2">CGMCC 1.11030</strain>
    </source>
</reference>
<dbReference type="GO" id="GO:0016740">
    <property type="term" value="F:transferase activity"/>
    <property type="evidence" value="ECO:0007669"/>
    <property type="project" value="UniProtKB-KW"/>
</dbReference>
<organism evidence="1 2">
    <name type="scientific">Albimonas pacifica</name>
    <dbReference type="NCBI Taxonomy" id="1114924"/>
    <lineage>
        <taxon>Bacteria</taxon>
        <taxon>Pseudomonadati</taxon>
        <taxon>Pseudomonadota</taxon>
        <taxon>Alphaproteobacteria</taxon>
        <taxon>Rhodobacterales</taxon>
        <taxon>Paracoccaceae</taxon>
        <taxon>Albimonas</taxon>
    </lineage>
</organism>
<evidence type="ECO:0000313" key="2">
    <source>
        <dbReference type="Proteomes" id="UP000199377"/>
    </source>
</evidence>
<dbReference type="Proteomes" id="UP000199377">
    <property type="component" value="Unassembled WGS sequence"/>
</dbReference>
<dbReference type="STRING" id="1114924.SAMN05216258_107284"/>
<protein>
    <submittedName>
        <fullName evidence="1">Aminoglycoside phosphotransferase family enzyme</fullName>
    </submittedName>
</protein>
<gene>
    <name evidence="1" type="ORF">SAMN05216258_107284</name>
</gene>
<proteinExistence type="predicted"/>
<dbReference type="OrthoDB" id="9810277at2"/>
<keyword evidence="2" id="KW-1185">Reference proteome</keyword>
<accession>A0A1I3IYK5</accession>
<dbReference type="EMBL" id="FOQH01000007">
    <property type="protein sequence ID" value="SFI53059.1"/>
    <property type="molecule type" value="Genomic_DNA"/>
</dbReference>
<evidence type="ECO:0000313" key="1">
    <source>
        <dbReference type="EMBL" id="SFI53059.1"/>
    </source>
</evidence>